<organism evidence="1 2">
    <name type="scientific">Phormidium yuhuli AB48</name>
    <dbReference type="NCBI Taxonomy" id="2940671"/>
    <lineage>
        <taxon>Bacteria</taxon>
        <taxon>Bacillati</taxon>
        <taxon>Cyanobacteriota</taxon>
        <taxon>Cyanophyceae</taxon>
        <taxon>Oscillatoriophycideae</taxon>
        <taxon>Oscillatoriales</taxon>
        <taxon>Oscillatoriaceae</taxon>
        <taxon>Phormidium</taxon>
        <taxon>Phormidium yuhuli</taxon>
    </lineage>
</organism>
<proteinExistence type="predicted"/>
<accession>A0ABY5AS77</accession>
<reference evidence="1" key="1">
    <citation type="submission" date="2022-06" db="EMBL/GenBank/DDBJ databases">
        <title>Genome sequence of Phormidium yuhuli AB48 isolated from an industrial photobioreactor environment.</title>
        <authorList>
            <person name="Qiu Y."/>
            <person name="Noonan A.J.C."/>
            <person name="Dofher K."/>
            <person name="Koch M."/>
            <person name="Kieft B."/>
            <person name="Lin X."/>
            <person name="Ziels R.M."/>
            <person name="Hallam S.J."/>
        </authorList>
    </citation>
    <scope>NUCLEOTIDE SEQUENCE</scope>
    <source>
        <strain evidence="1">AB48</strain>
    </source>
</reference>
<evidence type="ECO:0000313" key="1">
    <source>
        <dbReference type="EMBL" id="USR91718.1"/>
    </source>
</evidence>
<dbReference type="Proteomes" id="UP001056708">
    <property type="component" value="Chromosome"/>
</dbReference>
<protein>
    <submittedName>
        <fullName evidence="1">Uncharacterized protein</fullName>
    </submittedName>
</protein>
<name>A0ABY5AS77_9CYAN</name>
<dbReference type="RefSeq" id="WP_252663748.1">
    <property type="nucleotide sequence ID" value="NZ_CP098611.1"/>
</dbReference>
<evidence type="ECO:0000313" key="2">
    <source>
        <dbReference type="Proteomes" id="UP001056708"/>
    </source>
</evidence>
<dbReference type="EMBL" id="CP098611">
    <property type="protein sequence ID" value="USR91718.1"/>
    <property type="molecule type" value="Genomic_DNA"/>
</dbReference>
<sequence length="139" mass="15287">MGPLELGLAGIASVMLTKAAENTGQIVSKEMLEIALPPMKSAADRLSTHLQNGVSLLGERLQSRFANAEDSPENPFDNPQLVAQMVQEEVRDPQLATVVEEVERQFPPMNIKIDQRKQQGIVINEGTANFNETIQQTFS</sequence>
<keyword evidence="2" id="KW-1185">Reference proteome</keyword>
<gene>
    <name evidence="1" type="ORF">NEA10_03035</name>
</gene>